<proteinExistence type="predicted"/>
<dbReference type="AlphaFoldDB" id="A0A451B0E9"/>
<name>A0A451B0E9_9GAMM</name>
<dbReference type="EMBL" id="CAADFZ010000080">
    <property type="protein sequence ID" value="VFK66122.1"/>
    <property type="molecule type" value="Genomic_DNA"/>
</dbReference>
<evidence type="ECO:0000313" key="1">
    <source>
        <dbReference type="EMBL" id="VFK66122.1"/>
    </source>
</evidence>
<protein>
    <submittedName>
        <fullName evidence="2">Uncharacterized protein</fullName>
    </submittedName>
</protein>
<reference evidence="2" key="1">
    <citation type="submission" date="2019-02" db="EMBL/GenBank/DDBJ databases">
        <authorList>
            <person name="Gruber-Vodicka R. H."/>
            <person name="Seah K. B. B."/>
        </authorList>
    </citation>
    <scope>NUCLEOTIDE SEQUENCE</scope>
    <source>
        <strain evidence="2">BECK_BY19</strain>
        <strain evidence="1">BECK_BY8</strain>
    </source>
</reference>
<dbReference type="EMBL" id="CAADGD010000081">
    <property type="protein sequence ID" value="VFK71754.1"/>
    <property type="molecule type" value="Genomic_DNA"/>
</dbReference>
<evidence type="ECO:0000313" key="2">
    <source>
        <dbReference type="EMBL" id="VFK71754.1"/>
    </source>
</evidence>
<organism evidence="2">
    <name type="scientific">Candidatus Kentrum sp. UNK</name>
    <dbReference type="NCBI Taxonomy" id="2126344"/>
    <lineage>
        <taxon>Bacteria</taxon>
        <taxon>Pseudomonadati</taxon>
        <taxon>Pseudomonadota</taxon>
        <taxon>Gammaproteobacteria</taxon>
        <taxon>Candidatus Kentrum</taxon>
    </lineage>
</organism>
<accession>A0A451B0E9</accession>
<gene>
    <name evidence="1" type="ORF">BECKUNK1418G_GA0071005_10809</name>
    <name evidence="2" type="ORF">BECKUNK1418H_GA0071006_10819</name>
</gene>
<sequence>MTGAQTFARSCRFSQGNYMPSKWIEFLSNPHTTTFTNFPGTTITFLTGFPSMNFCTFSLASAACSISPDTVQGLGST</sequence>